<reference evidence="1" key="1">
    <citation type="submission" date="2016-01" db="EMBL/GenBank/DDBJ databases">
        <title>Reference transcriptome for the parasite Schistocephalus solidus: insights into the molecular evolution of parasitism.</title>
        <authorList>
            <person name="Hebert F.O."/>
            <person name="Grambauer S."/>
            <person name="Barber I."/>
            <person name="Landry C.R."/>
            <person name="Aubin-Horth N."/>
        </authorList>
    </citation>
    <scope>NUCLEOTIDE SEQUENCE</scope>
</reference>
<evidence type="ECO:0000313" key="1">
    <source>
        <dbReference type="EMBL" id="JAP50068.1"/>
    </source>
</evidence>
<dbReference type="GO" id="GO:0016853">
    <property type="term" value="F:isomerase activity"/>
    <property type="evidence" value="ECO:0007669"/>
    <property type="project" value="UniProtKB-KW"/>
</dbReference>
<organism evidence="1">
    <name type="scientific">Schistocephalus solidus</name>
    <name type="common">Tapeworm</name>
    <dbReference type="NCBI Taxonomy" id="70667"/>
    <lineage>
        <taxon>Eukaryota</taxon>
        <taxon>Metazoa</taxon>
        <taxon>Spiralia</taxon>
        <taxon>Lophotrochozoa</taxon>
        <taxon>Platyhelminthes</taxon>
        <taxon>Cestoda</taxon>
        <taxon>Eucestoda</taxon>
        <taxon>Diphyllobothriidea</taxon>
        <taxon>Diphyllobothriidae</taxon>
        <taxon>Schistocephalus</taxon>
    </lineage>
</organism>
<dbReference type="AlphaFoldDB" id="A0A0X3PED8"/>
<keyword evidence="1" id="KW-0413">Isomerase</keyword>
<protein>
    <submittedName>
        <fullName evidence="1">Ribose-5-phosphate isomerase</fullName>
    </submittedName>
</protein>
<gene>
    <name evidence="1" type="primary">RPIA</name>
    <name evidence="1" type="ORF">TR144043</name>
</gene>
<accession>A0A0X3PED8</accession>
<dbReference type="EMBL" id="GEEE01013157">
    <property type="protein sequence ID" value="JAP50068.1"/>
    <property type="molecule type" value="Transcribed_RNA"/>
</dbReference>
<proteinExistence type="predicted"/>
<name>A0A0X3PED8_SCHSO</name>
<sequence length="150" mass="17450">MMKFRHKKFGFAYSLVSTSIVRTPGAQCKLCGLSALKFSNMVSSFVCSLQKCWERVVNLGKNANHRKYESLFAGRKYAYRPPHESRFLDVGADRDVLRRTPWWAEHMMCDFCVRRFIFPKIVDSTSNVRRLRVKIVTVKYSNELLTIKGS</sequence>